<evidence type="ECO:0000256" key="1">
    <source>
        <dbReference type="ARBA" id="ARBA00004651"/>
    </source>
</evidence>
<dbReference type="EMBL" id="CP019312">
    <property type="protein sequence ID" value="APX11433.1"/>
    <property type="molecule type" value="Genomic_DNA"/>
</dbReference>
<dbReference type="OrthoDB" id="343744at2"/>
<feature type="transmembrane region" description="Helical" evidence="6">
    <location>
        <begin position="386"/>
        <end position="412"/>
    </location>
</feature>
<accession>A0A1P8MTV6</accession>
<evidence type="ECO:0000313" key="9">
    <source>
        <dbReference type="Proteomes" id="UP000186336"/>
    </source>
</evidence>
<organism evidence="8 9">
    <name type="scientific">Tateyamaria omphalii</name>
    <dbReference type="NCBI Taxonomy" id="299262"/>
    <lineage>
        <taxon>Bacteria</taxon>
        <taxon>Pseudomonadati</taxon>
        <taxon>Pseudomonadota</taxon>
        <taxon>Alphaproteobacteria</taxon>
        <taxon>Rhodobacterales</taxon>
        <taxon>Roseobacteraceae</taxon>
        <taxon>Tateyamaria</taxon>
    </lineage>
</organism>
<keyword evidence="2" id="KW-1003">Cell membrane</keyword>
<evidence type="ECO:0000256" key="4">
    <source>
        <dbReference type="ARBA" id="ARBA00022989"/>
    </source>
</evidence>
<keyword evidence="9" id="KW-1185">Reference proteome</keyword>
<feature type="transmembrane region" description="Helical" evidence="6">
    <location>
        <begin position="433"/>
        <end position="457"/>
    </location>
</feature>
<feature type="transmembrane region" description="Helical" evidence="6">
    <location>
        <begin position="362"/>
        <end position="380"/>
    </location>
</feature>
<feature type="domain" description="ABC3 transporter permease C-terminal" evidence="7">
    <location>
        <begin position="218"/>
        <end position="329"/>
    </location>
</feature>
<dbReference type="GO" id="GO:0005886">
    <property type="term" value="C:plasma membrane"/>
    <property type="evidence" value="ECO:0007669"/>
    <property type="project" value="UniProtKB-SubCell"/>
</dbReference>
<proteinExistence type="predicted"/>
<evidence type="ECO:0000256" key="6">
    <source>
        <dbReference type="SAM" id="Phobius"/>
    </source>
</evidence>
<dbReference type="KEGG" id="tom:BWR18_06875"/>
<feature type="transmembrane region" description="Helical" evidence="6">
    <location>
        <begin position="259"/>
        <end position="290"/>
    </location>
</feature>
<keyword evidence="3 6" id="KW-0812">Transmembrane</keyword>
<dbReference type="Proteomes" id="UP000186336">
    <property type="component" value="Chromosome"/>
</dbReference>
<reference evidence="8 9" key="1">
    <citation type="submission" date="2017-01" db="EMBL/GenBank/DDBJ databases">
        <title>Complete genome of Tateyamaria omphalii DOK1-4 isolated from seawater in Dokdo.</title>
        <authorList>
            <person name="Kim J.H."/>
            <person name="Chi W.-J."/>
        </authorList>
    </citation>
    <scope>NUCLEOTIDE SEQUENCE [LARGE SCALE GENOMIC DNA]</scope>
    <source>
        <strain evidence="8 9">DOK1-4</strain>
    </source>
</reference>
<keyword evidence="4 6" id="KW-1133">Transmembrane helix</keyword>
<feature type="transmembrane region" description="Helical" evidence="6">
    <location>
        <begin position="754"/>
        <end position="771"/>
    </location>
</feature>
<feature type="transmembrane region" description="Helical" evidence="6">
    <location>
        <begin position="704"/>
        <end position="734"/>
    </location>
</feature>
<feature type="domain" description="ABC3 transporter permease C-terminal" evidence="7">
    <location>
        <begin position="660"/>
        <end position="778"/>
    </location>
</feature>
<evidence type="ECO:0000313" key="8">
    <source>
        <dbReference type="EMBL" id="APX11433.1"/>
    </source>
</evidence>
<evidence type="ECO:0000256" key="5">
    <source>
        <dbReference type="ARBA" id="ARBA00023136"/>
    </source>
</evidence>
<comment type="subcellular location">
    <subcellularLocation>
        <location evidence="1">Cell membrane</location>
        <topology evidence="1">Multi-pass membrane protein</topology>
    </subcellularLocation>
</comment>
<protein>
    <submittedName>
        <fullName evidence="8">ABC transporter permease</fullName>
    </submittedName>
</protein>
<keyword evidence="5 6" id="KW-0472">Membrane</keyword>
<feature type="transmembrane region" description="Helical" evidence="6">
    <location>
        <begin position="315"/>
        <end position="336"/>
    </location>
</feature>
<feature type="transmembrane region" description="Helical" evidence="6">
    <location>
        <begin position="657"/>
        <end position="683"/>
    </location>
</feature>
<gene>
    <name evidence="8" type="ORF">BWR18_06875</name>
</gene>
<dbReference type="PANTHER" id="PTHR30287:SF2">
    <property type="entry name" value="BLL1001 PROTEIN"/>
    <property type="match status" value="1"/>
</dbReference>
<dbReference type="STRING" id="299262.BWR18_06875"/>
<feature type="transmembrane region" description="Helical" evidence="6">
    <location>
        <begin position="218"/>
        <end position="239"/>
    </location>
</feature>
<dbReference type="AlphaFoldDB" id="A0A1P8MTV6"/>
<evidence type="ECO:0000256" key="3">
    <source>
        <dbReference type="ARBA" id="ARBA00022692"/>
    </source>
</evidence>
<dbReference type="InterPro" id="IPR003838">
    <property type="entry name" value="ABC3_permease_C"/>
</dbReference>
<sequence>MTRACLSAFMSHWRRNPLQLFAFLAGLALATALWSGVQAINAEARASYDAAASTLGEGQFDQIVPVSGDRIAQADFVNLRRAGWLVAPVIEGRLGDVRLLGIDPLSSPAGFGAGQDGDLTGLLSEDRVFANEETAANLPADLSVVVDADIAPNLAVTDIGVAQRVLGRADLSRLLVQPDQPLVQPALAEIAPHLRLQPASQTADVGELTDSFHLNLTAFGLLSFAVGLFIVYSTIGLAFEQRRGVVRTLRALGVPLPRLITLMVVEVLILALIGAGLGVVLGYVIAAALLPDVAVTLRGLYGADVSGSLQFRVSWWGSGLAIAVLGALAAAGVRLAQIARMPLLASARPRAWAMSSRRAQRVQTLCAAVLFAAAFVLGLGGQGLLAGFALLGCFLIGAALILPVLIAPLLRVAERRAHSPVARWFWADTRQQLPGLSLALMALLLAISANIGVATMVSSFRLTFVSFLDQRLAPELYVQTESAMQAEAVEAGLAQAGATVLPLLMVDAQIASQPVRLFGVRVGPTYRENWVFLDQHGEAWDAVDAAQAAVVNEQLARRSGLWLGDVIELVPGVPLPIAAIVADYGNPKGQVIVSEDLFHTLHPQVRARQFGVRTDDTEAMRRVLTDDLGVSDSAITDQAALKAFSLQVFERTFTVTAALNVLTLTVAGFAMLMSLLTLADLRVPQLAPVWALGLTRRSIGRLELLRTVVFAAVVFLFAMPVGLGLAWVLLAIINVEAFGWRLPMFLFPGDYTRLGLYALLAAVAAAAWPAWRLMRTPPNALLKVFAHER</sequence>
<evidence type="ECO:0000259" key="7">
    <source>
        <dbReference type="Pfam" id="PF02687"/>
    </source>
</evidence>
<dbReference type="InterPro" id="IPR038766">
    <property type="entry name" value="Membrane_comp_ABC_pdt"/>
</dbReference>
<dbReference type="PANTHER" id="PTHR30287">
    <property type="entry name" value="MEMBRANE COMPONENT OF PREDICTED ABC SUPERFAMILY METABOLITE UPTAKE TRANSPORTER"/>
    <property type="match status" value="1"/>
</dbReference>
<name>A0A1P8MTV6_9RHOB</name>
<dbReference type="Pfam" id="PF02687">
    <property type="entry name" value="FtsX"/>
    <property type="match status" value="2"/>
</dbReference>
<evidence type="ECO:0000256" key="2">
    <source>
        <dbReference type="ARBA" id="ARBA00022475"/>
    </source>
</evidence>